<dbReference type="RefSeq" id="WP_008689047.1">
    <property type="nucleotide sequence ID" value="NZ_AP024510.1"/>
</dbReference>
<name>A0A4R3TK06_9FIRM</name>
<sequence>MKKTFDCIVCPMSCHLEVTKQKDDIQVRGNSCLKGAAFARQEMIEPMRMLTTTIRIEHAIYPLLPVITSRNVPKAKLFAIMEACKHVCVSAPVHVNDVIVKNIADSGADLLASRSMERRI</sequence>
<proteinExistence type="predicted"/>
<dbReference type="Pfam" id="PF07892">
    <property type="entry name" value="DUF1667"/>
    <property type="match status" value="1"/>
</dbReference>
<evidence type="ECO:0000313" key="2">
    <source>
        <dbReference type="Proteomes" id="UP000295773"/>
    </source>
</evidence>
<dbReference type="PANTHER" id="PTHR39450">
    <property type="entry name" value="MOLYBDOPTERIN OXIDOREDUCTASE, 4FE-4S CLUSTER-BINDING SUBUNIT"/>
    <property type="match status" value="1"/>
</dbReference>
<evidence type="ECO:0000313" key="1">
    <source>
        <dbReference type="EMBL" id="TCU62642.1"/>
    </source>
</evidence>
<dbReference type="Proteomes" id="UP000295773">
    <property type="component" value="Unassembled WGS sequence"/>
</dbReference>
<keyword evidence="2" id="KW-1185">Reference proteome</keyword>
<organism evidence="1 2">
    <name type="scientific">Longicatena caecimuris</name>
    <dbReference type="NCBI Taxonomy" id="1796635"/>
    <lineage>
        <taxon>Bacteria</taxon>
        <taxon>Bacillati</taxon>
        <taxon>Bacillota</taxon>
        <taxon>Erysipelotrichia</taxon>
        <taxon>Erysipelotrichales</taxon>
        <taxon>Erysipelotrichaceae</taxon>
        <taxon>Longicatena</taxon>
    </lineage>
</organism>
<dbReference type="EMBL" id="SMBP01000003">
    <property type="protein sequence ID" value="TCU62642.1"/>
    <property type="molecule type" value="Genomic_DNA"/>
</dbReference>
<gene>
    <name evidence="1" type="ORF">EDD61_10355</name>
</gene>
<comment type="caution">
    <text evidence="1">The sequence shown here is derived from an EMBL/GenBank/DDBJ whole genome shotgun (WGS) entry which is preliminary data.</text>
</comment>
<protein>
    <submittedName>
        <fullName evidence="1">CxxC motif-containing protein</fullName>
    </submittedName>
</protein>
<dbReference type="PANTHER" id="PTHR39450:SF1">
    <property type="entry name" value="DUF1667 DOMAIN-CONTAINING PROTEIN"/>
    <property type="match status" value="1"/>
</dbReference>
<dbReference type="AlphaFoldDB" id="A0A4R3TK06"/>
<dbReference type="Gene3D" id="3.10.530.10">
    <property type="entry name" value="CPE0013-like"/>
    <property type="match status" value="1"/>
</dbReference>
<accession>A0A4R3TK06</accession>
<dbReference type="GeneID" id="73795270"/>
<reference evidence="1 2" key="1">
    <citation type="submission" date="2019-03" db="EMBL/GenBank/DDBJ databases">
        <title>Genomic Encyclopedia of Type Strains, Phase IV (KMG-IV): sequencing the most valuable type-strain genomes for metagenomic binning, comparative biology and taxonomic classification.</title>
        <authorList>
            <person name="Goeker M."/>
        </authorList>
    </citation>
    <scope>NUCLEOTIDE SEQUENCE [LARGE SCALE GENOMIC DNA]</scope>
    <source>
        <strain evidence="1 2">DSM 29481</strain>
    </source>
</reference>
<dbReference type="InterPro" id="IPR036593">
    <property type="entry name" value="CPE0013-like_sf"/>
</dbReference>
<dbReference type="InterPro" id="IPR012460">
    <property type="entry name" value="DUF1667"/>
</dbReference>
<dbReference type="SUPFAM" id="SSF160148">
    <property type="entry name" value="CPE0013-like"/>
    <property type="match status" value="1"/>
</dbReference>